<dbReference type="InterPro" id="IPR049855">
    <property type="entry name" value="DotG/IcmE-like_C"/>
</dbReference>
<feature type="region of interest" description="Disordered" evidence="1">
    <location>
        <begin position="71"/>
        <end position="98"/>
    </location>
</feature>
<feature type="compositionally biased region" description="Polar residues" evidence="1">
    <location>
        <begin position="1"/>
        <end position="21"/>
    </location>
</feature>
<dbReference type="CDD" id="cd16431">
    <property type="entry name" value="IcmE"/>
    <property type="match status" value="1"/>
</dbReference>
<feature type="compositionally biased region" description="Low complexity" evidence="1">
    <location>
        <begin position="123"/>
        <end position="134"/>
    </location>
</feature>
<evidence type="ECO:0000313" key="3">
    <source>
        <dbReference type="Proteomes" id="UP001197378"/>
    </source>
</evidence>
<dbReference type="AlphaFoldDB" id="A0AAE3CKK7"/>
<keyword evidence="3" id="KW-1185">Reference proteome</keyword>
<comment type="caution">
    <text evidence="2">The sequence shown here is derived from an EMBL/GenBank/DDBJ whole genome shotgun (WGS) entry which is preliminary data.</text>
</comment>
<evidence type="ECO:0000256" key="1">
    <source>
        <dbReference type="SAM" id="MobiDB-lite"/>
    </source>
</evidence>
<feature type="region of interest" description="Disordered" evidence="1">
    <location>
        <begin position="123"/>
        <end position="151"/>
    </location>
</feature>
<sequence>MADQNDLQSADQNQTAQQGATSVKARGKYANSFVASAKSWYTNPETRKTAIILTLVAVAAVGVGGVRLLQGPPKPTPDADQVRASHVHGAPGGNKGSAAYNRQLAQANHDEGLAAAKKGQTYLPTPTALHPTAPVQSAKPKPKPKPKPVPVTVVKNPYESQARPVTVNDKAEKDIIKSMENELEKFDANTPYQAVAVTSISSLPKSTAATNSAALNALKPHAVVYSEPGYLAYAMLDSAVNSNEPGPILATIESGKYRGARLLGQFKRVKQVDILNFSEMTWNGHAYSIGAYAVSPKNEELGLATSVNDHTLYRYGWLFAGAFLQGLDQALQSSNEQTTVGNGFAVVSNDLNNGQILEEAAGNVGNAIVPIAEARFDTPPTVRVAAGTGLGILFMTPVKGKDN</sequence>
<protein>
    <submittedName>
        <fullName evidence="2">Uncharacterized protein</fullName>
    </submittedName>
</protein>
<accession>A0AAE3CKK7</accession>
<feature type="region of interest" description="Disordered" evidence="1">
    <location>
        <begin position="1"/>
        <end position="24"/>
    </location>
</feature>
<dbReference type="Proteomes" id="UP001197378">
    <property type="component" value="Unassembled WGS sequence"/>
</dbReference>
<dbReference type="EMBL" id="JAAXYO010000154">
    <property type="protein sequence ID" value="MBU2788600.1"/>
    <property type="molecule type" value="Genomic_DNA"/>
</dbReference>
<organism evidence="2 3">
    <name type="scientific">Igneacidithiobacillus copahuensis</name>
    <dbReference type="NCBI Taxonomy" id="2724909"/>
    <lineage>
        <taxon>Bacteria</taxon>
        <taxon>Pseudomonadati</taxon>
        <taxon>Pseudomonadota</taxon>
        <taxon>Acidithiobacillia</taxon>
        <taxon>Acidithiobacillales</taxon>
        <taxon>Acidithiobacillaceae</taxon>
        <taxon>Igneacidithiobacillus</taxon>
    </lineage>
</organism>
<evidence type="ECO:0000313" key="2">
    <source>
        <dbReference type="EMBL" id="MBU2788600.1"/>
    </source>
</evidence>
<gene>
    <name evidence="2" type="ORF">HFQ13_10400</name>
</gene>
<proteinExistence type="predicted"/>
<dbReference type="RefSeq" id="WP_215885655.1">
    <property type="nucleotide sequence ID" value="NZ_JAAXYO010000154.1"/>
</dbReference>
<name>A0AAE3CKK7_9PROT</name>
<reference evidence="2" key="1">
    <citation type="journal article" date="2021" name="ISME J.">
        <title>Genomic evolution of the class Acidithiobacillia: deep-branching Proteobacteria living in extreme acidic conditions.</title>
        <authorList>
            <person name="Moya-Beltran A."/>
            <person name="Beard S."/>
            <person name="Rojas-Villalobos C."/>
            <person name="Issotta F."/>
            <person name="Gallardo Y."/>
            <person name="Ulloa R."/>
            <person name="Giaveno A."/>
            <person name="Degli Esposti M."/>
            <person name="Johnson D.B."/>
            <person name="Quatrini R."/>
        </authorList>
    </citation>
    <scope>NUCLEOTIDE SEQUENCE</scope>
    <source>
        <strain evidence="2">VAN18-1</strain>
    </source>
</reference>